<evidence type="ECO:0000313" key="4">
    <source>
        <dbReference type="RefSeq" id="XP_034249448.1"/>
    </source>
</evidence>
<dbReference type="InParanoid" id="A0A6P8ZVT3"/>
<dbReference type="PANTHER" id="PTHR24413">
    <property type="entry name" value="SPECKLE-TYPE POZ PROTEIN"/>
    <property type="match status" value="1"/>
</dbReference>
<feature type="region of interest" description="Disordered" evidence="1">
    <location>
        <begin position="1"/>
        <end position="25"/>
    </location>
</feature>
<proteinExistence type="predicted"/>
<dbReference type="SMART" id="SM00225">
    <property type="entry name" value="BTB"/>
    <property type="match status" value="1"/>
</dbReference>
<dbReference type="PROSITE" id="PS50097">
    <property type="entry name" value="BTB"/>
    <property type="match status" value="1"/>
</dbReference>
<keyword evidence="3" id="KW-1185">Reference proteome</keyword>
<dbReference type="Pfam" id="PF00651">
    <property type="entry name" value="BTB"/>
    <property type="match status" value="1"/>
</dbReference>
<feature type="compositionally biased region" description="Polar residues" evidence="1">
    <location>
        <begin position="396"/>
        <end position="406"/>
    </location>
</feature>
<sequence length="415" mass="44484">MFQMDFGLPAPGPRSGSLRDGHGHAQGVQGFHGVQGAGRLITASCSHLDLYQLRALNQGGKLKLAQVRLQEPDVQWTLVVVRDFGGDRASVRLANVTGRGKAQVRFTGRIDTESTFGATTPGTARCVGADGLIDELTNFLNGQQCKMQVHIAVQHTGASAENLQGDDLSSDLAKLLEQGVLSDVILQVQGDKANKGTDIRAHKAVLAARSPFFQRLFMSDMAESRTSSVSVDFPAAVMEHVLRFAYTGRLVLGAEAGVEGGKQSGEADATTAMALLAAADYYQLSGLKRLCEERLLQRVGFIPEEALHTLVLADRYGARALKDAALSVAADHLKPLRQRPEWAEFASNHHDLVAELMVVLADKLEQANASLALGLAERQPGGQPGHQDHHDARTRQAGTLPSQGTLFSLRGPPVL</sequence>
<feature type="region of interest" description="Disordered" evidence="1">
    <location>
        <begin position="377"/>
        <end position="415"/>
    </location>
</feature>
<evidence type="ECO:0000256" key="1">
    <source>
        <dbReference type="SAM" id="MobiDB-lite"/>
    </source>
</evidence>
<dbReference type="Proteomes" id="UP000515158">
    <property type="component" value="Unplaced"/>
</dbReference>
<dbReference type="KEGG" id="tpal:117650270"/>
<evidence type="ECO:0000313" key="3">
    <source>
        <dbReference type="Proteomes" id="UP000515158"/>
    </source>
</evidence>
<dbReference type="GeneID" id="117650270"/>
<reference evidence="4" key="1">
    <citation type="submission" date="2025-08" db="UniProtKB">
        <authorList>
            <consortium name="RefSeq"/>
        </authorList>
    </citation>
    <scope>IDENTIFICATION</scope>
    <source>
        <tissue evidence="4">Total insect</tissue>
    </source>
</reference>
<gene>
    <name evidence="4" type="primary">LOC117650270</name>
</gene>
<dbReference type="CDD" id="cd18186">
    <property type="entry name" value="BTB_POZ_ZBTB_KLHL-like"/>
    <property type="match status" value="1"/>
</dbReference>
<organism evidence="4">
    <name type="scientific">Thrips palmi</name>
    <name type="common">Melon thrips</name>
    <dbReference type="NCBI Taxonomy" id="161013"/>
    <lineage>
        <taxon>Eukaryota</taxon>
        <taxon>Metazoa</taxon>
        <taxon>Ecdysozoa</taxon>
        <taxon>Arthropoda</taxon>
        <taxon>Hexapoda</taxon>
        <taxon>Insecta</taxon>
        <taxon>Pterygota</taxon>
        <taxon>Neoptera</taxon>
        <taxon>Paraneoptera</taxon>
        <taxon>Thysanoptera</taxon>
        <taxon>Terebrantia</taxon>
        <taxon>Thripoidea</taxon>
        <taxon>Thripidae</taxon>
        <taxon>Thrips</taxon>
    </lineage>
</organism>
<feature type="domain" description="BTB" evidence="2">
    <location>
        <begin position="182"/>
        <end position="254"/>
    </location>
</feature>
<dbReference type="Gene3D" id="3.30.710.10">
    <property type="entry name" value="Potassium Channel Kv1.1, Chain A"/>
    <property type="match status" value="1"/>
</dbReference>
<dbReference type="SUPFAM" id="SSF54695">
    <property type="entry name" value="POZ domain"/>
    <property type="match status" value="1"/>
</dbReference>
<dbReference type="AlphaFoldDB" id="A0A6P8ZVT3"/>
<accession>A0A6P8ZVT3</accession>
<name>A0A6P8ZVT3_THRPL</name>
<dbReference type="RefSeq" id="XP_034249448.1">
    <property type="nucleotide sequence ID" value="XM_034393557.1"/>
</dbReference>
<dbReference type="Gene3D" id="1.25.40.420">
    <property type="match status" value="1"/>
</dbReference>
<protein>
    <submittedName>
        <fullName evidence="4">Protein roadkill-like</fullName>
    </submittedName>
</protein>
<dbReference type="InterPro" id="IPR011333">
    <property type="entry name" value="SKP1/BTB/POZ_sf"/>
</dbReference>
<dbReference type="OrthoDB" id="6359816at2759"/>
<evidence type="ECO:0000259" key="2">
    <source>
        <dbReference type="PROSITE" id="PS50097"/>
    </source>
</evidence>
<dbReference type="InterPro" id="IPR000210">
    <property type="entry name" value="BTB/POZ_dom"/>
</dbReference>